<name>A0A0B5FR49_9BACT</name>
<dbReference type="PROSITE" id="PS50928">
    <property type="entry name" value="ABC_TM1"/>
    <property type="match status" value="1"/>
</dbReference>
<dbReference type="STRING" id="483547.GSUB_11830"/>
<gene>
    <name evidence="9" type="ORF">GSUB_11830</name>
</gene>
<sequence length="333" mass="36972">MNSSSDQSRPWQQWDFHRAITPKNIFIALVLFVLLSISAHNTEIDIAVVKTSKAILSAIGIGESQVLDGAVRFAGKAFPLQIAQRTEVSRVEDFDPENLPLFAYVEFAENREYDVMTNTWSSETVEFLVEPVGYLTKVLKKMWETVEMGFWGTMISIMISLPLGIAASRNYAPFKWVYSLTRGILSFHRSMPELILALFLVLMFGFGPIAGVLALAIHTSGVLGKFFADEIENAPPGPQLALGSSGAGRLKVLYYAVVPHVLPAWIAYVQYIFERNIRTATVLGIVGAGGIGMELKGRWDLFDYGHVATILLIIFITVVLLEAVSQRIRKKTI</sequence>
<feature type="transmembrane region" description="Helical" evidence="7">
    <location>
        <begin position="304"/>
        <end position="324"/>
    </location>
</feature>
<dbReference type="OrthoDB" id="7820570at2"/>
<proteinExistence type="inferred from homology"/>
<dbReference type="PANTHER" id="PTHR30043:SF1">
    <property type="entry name" value="ABC TRANSPORT SYSTEM PERMEASE PROTEIN P69"/>
    <property type="match status" value="1"/>
</dbReference>
<evidence type="ECO:0000256" key="7">
    <source>
        <dbReference type="RuleBase" id="RU363032"/>
    </source>
</evidence>
<evidence type="ECO:0000256" key="6">
    <source>
        <dbReference type="ARBA" id="ARBA00023136"/>
    </source>
</evidence>
<accession>A0A0B5FR49</accession>
<dbReference type="InterPro" id="IPR000515">
    <property type="entry name" value="MetI-like"/>
</dbReference>
<dbReference type="GO" id="GO:0015416">
    <property type="term" value="F:ABC-type phosphonate transporter activity"/>
    <property type="evidence" value="ECO:0007669"/>
    <property type="project" value="InterPro"/>
</dbReference>
<comment type="subcellular location">
    <subcellularLocation>
        <location evidence="1 7">Cell membrane</location>
        <topology evidence="1 7">Multi-pass membrane protein</topology>
    </subcellularLocation>
</comment>
<dbReference type="SUPFAM" id="SSF161098">
    <property type="entry name" value="MetI-like"/>
    <property type="match status" value="1"/>
</dbReference>
<organism evidence="9 10">
    <name type="scientific">Geoalkalibacter subterraneus</name>
    <dbReference type="NCBI Taxonomy" id="483547"/>
    <lineage>
        <taxon>Bacteria</taxon>
        <taxon>Pseudomonadati</taxon>
        <taxon>Thermodesulfobacteriota</taxon>
        <taxon>Desulfuromonadia</taxon>
        <taxon>Desulfuromonadales</taxon>
        <taxon>Geoalkalibacteraceae</taxon>
        <taxon>Geoalkalibacter</taxon>
    </lineage>
</organism>
<dbReference type="GO" id="GO:0005886">
    <property type="term" value="C:plasma membrane"/>
    <property type="evidence" value="ECO:0007669"/>
    <property type="project" value="UniProtKB-SubCell"/>
</dbReference>
<keyword evidence="5 7" id="KW-1133">Transmembrane helix</keyword>
<feature type="transmembrane region" description="Helical" evidence="7">
    <location>
        <begin position="20"/>
        <end position="37"/>
    </location>
</feature>
<dbReference type="RefSeq" id="WP_040200955.1">
    <property type="nucleotide sequence ID" value="NZ_CP010311.1"/>
</dbReference>
<dbReference type="KEGG" id="gsb:GSUB_11830"/>
<keyword evidence="10" id="KW-1185">Reference proteome</keyword>
<evidence type="ECO:0000256" key="5">
    <source>
        <dbReference type="ARBA" id="ARBA00022989"/>
    </source>
</evidence>
<dbReference type="InterPro" id="IPR035906">
    <property type="entry name" value="MetI-like_sf"/>
</dbReference>
<dbReference type="Pfam" id="PF00528">
    <property type="entry name" value="BPD_transp_1"/>
    <property type="match status" value="1"/>
</dbReference>
<evidence type="ECO:0000256" key="1">
    <source>
        <dbReference type="ARBA" id="ARBA00004651"/>
    </source>
</evidence>
<keyword evidence="6 7" id="KW-0472">Membrane</keyword>
<dbReference type="EMBL" id="CP010311">
    <property type="protein sequence ID" value="AJF07114.1"/>
    <property type="molecule type" value="Genomic_DNA"/>
</dbReference>
<reference evidence="9 10" key="1">
    <citation type="journal article" date="2015" name="Genome Announc.">
        <title>Genomes of Geoalkalibacter ferrihydriticus Z-0531T and Geoalkalibacter subterraneus Red1T, Two Haloalkaliphilic Metal-Reducing Deltaproteobacteria.</title>
        <authorList>
            <person name="Badalamenti J.P."/>
            <person name="Krajmalnik-Brown R."/>
            <person name="Torres C.I."/>
            <person name="Bond D.R."/>
        </authorList>
    </citation>
    <scope>NUCLEOTIDE SEQUENCE [LARGE SCALE GENOMIC DNA]</scope>
    <source>
        <strain evidence="9 10">Red1</strain>
    </source>
</reference>
<dbReference type="Proteomes" id="UP000035036">
    <property type="component" value="Chromosome"/>
</dbReference>
<evidence type="ECO:0000256" key="3">
    <source>
        <dbReference type="ARBA" id="ARBA00022475"/>
    </source>
</evidence>
<keyword evidence="2 7" id="KW-0813">Transport</keyword>
<dbReference type="InterPro" id="IPR005769">
    <property type="entry name" value="PhnE/PtxC"/>
</dbReference>
<keyword evidence="3" id="KW-1003">Cell membrane</keyword>
<evidence type="ECO:0000256" key="4">
    <source>
        <dbReference type="ARBA" id="ARBA00022692"/>
    </source>
</evidence>
<comment type="similarity">
    <text evidence="7">Belongs to the binding-protein-dependent transport system permease family.</text>
</comment>
<dbReference type="NCBIfam" id="TIGR01097">
    <property type="entry name" value="PhnE"/>
    <property type="match status" value="1"/>
</dbReference>
<evidence type="ECO:0000313" key="9">
    <source>
        <dbReference type="EMBL" id="AJF07114.1"/>
    </source>
</evidence>
<dbReference type="PANTHER" id="PTHR30043">
    <property type="entry name" value="PHOSPHONATES TRANSPORT SYSTEM PERMEASE PROTEIN"/>
    <property type="match status" value="1"/>
</dbReference>
<dbReference type="AlphaFoldDB" id="A0A0B5FR49"/>
<feature type="transmembrane region" description="Helical" evidence="7">
    <location>
        <begin position="148"/>
        <end position="167"/>
    </location>
</feature>
<evidence type="ECO:0000256" key="2">
    <source>
        <dbReference type="ARBA" id="ARBA00022448"/>
    </source>
</evidence>
<feature type="transmembrane region" description="Helical" evidence="7">
    <location>
        <begin position="252"/>
        <end position="273"/>
    </location>
</feature>
<protein>
    <submittedName>
        <fullName evidence="9">Phosphonate ABC transporter permease</fullName>
    </submittedName>
</protein>
<evidence type="ECO:0000259" key="8">
    <source>
        <dbReference type="PROSITE" id="PS50928"/>
    </source>
</evidence>
<keyword evidence="4 7" id="KW-0812">Transmembrane</keyword>
<dbReference type="Gene3D" id="1.10.3720.10">
    <property type="entry name" value="MetI-like"/>
    <property type="match status" value="1"/>
</dbReference>
<feature type="domain" description="ABC transmembrane type-1" evidence="8">
    <location>
        <begin position="142"/>
        <end position="325"/>
    </location>
</feature>
<evidence type="ECO:0000313" key="10">
    <source>
        <dbReference type="Proteomes" id="UP000035036"/>
    </source>
</evidence>
<dbReference type="HOGENOM" id="CLU_064254_1_1_7"/>
<feature type="transmembrane region" description="Helical" evidence="7">
    <location>
        <begin position="194"/>
        <end position="217"/>
    </location>
</feature>